<protein>
    <recommendedName>
        <fullName evidence="3">ThiamineS protein</fullName>
    </recommendedName>
</protein>
<dbReference type="Proteomes" id="UP000009376">
    <property type="component" value="Unassembled WGS sequence"/>
</dbReference>
<gene>
    <name evidence="1" type="ORF">BJBARM5_0699</name>
</gene>
<sequence length="66" mass="7385">MEVTVNNINFGKKTVKLQSDITEELIEKLQLNDDSVIIIGKSGKIYTKDENIKEEEITVVEVFSGG</sequence>
<reference evidence="1 2" key="1">
    <citation type="journal article" date="2010" name="Proc. Natl. Acad. Sci. U.S.A.">
        <title>Enigmatic, ultrasmall, uncultivated Archaea.</title>
        <authorList>
            <person name="Baker B.J."/>
            <person name="Comolli L.R."/>
            <person name="Dick G.J."/>
            <person name="Hauser L.J."/>
            <person name="Hyatt D."/>
            <person name="Dill B.D."/>
            <person name="Land M.L."/>
            <person name="Verberkmoes N.C."/>
            <person name="Hettich R.L."/>
            <person name="Banfield J.F."/>
        </authorList>
    </citation>
    <scope>NUCLEOTIDE SEQUENCE [LARGE SCALE GENOMIC DNA]</scope>
</reference>
<dbReference type="AlphaFoldDB" id="D6GW28"/>
<evidence type="ECO:0000313" key="1">
    <source>
        <dbReference type="EMBL" id="EFD92581.1"/>
    </source>
</evidence>
<accession>D6GW28</accession>
<proteinExistence type="predicted"/>
<dbReference type="EMBL" id="GG745568">
    <property type="protein sequence ID" value="EFD92581.1"/>
    <property type="molecule type" value="Genomic_DNA"/>
</dbReference>
<name>D6GW28_PARA5</name>
<organism evidence="1 2">
    <name type="scientific">Candidatus Parvarchaeum acidophilus ARMAN-5</name>
    <dbReference type="NCBI Taxonomy" id="662762"/>
    <lineage>
        <taxon>Archaea</taxon>
        <taxon>Candidatus Parvarchaeota</taxon>
        <taxon>Candidatus Parvarchaeum</taxon>
    </lineage>
</organism>
<dbReference type="InterPro" id="IPR012675">
    <property type="entry name" value="Beta-grasp_dom_sf"/>
</dbReference>
<evidence type="ECO:0000313" key="2">
    <source>
        <dbReference type="Proteomes" id="UP000009376"/>
    </source>
</evidence>
<dbReference type="Gene3D" id="3.10.20.30">
    <property type="match status" value="1"/>
</dbReference>
<evidence type="ECO:0008006" key="3">
    <source>
        <dbReference type="Google" id="ProtNLM"/>
    </source>
</evidence>